<evidence type="ECO:0000313" key="3">
    <source>
        <dbReference type="EMBL" id="ACL07344.1"/>
    </source>
</evidence>
<dbReference type="HOGENOM" id="CLU_064076_8_0_7"/>
<accession>B8DJM2</accession>
<dbReference type="KEGG" id="dvm:DvMF_0387"/>
<evidence type="ECO:0000256" key="1">
    <source>
        <dbReference type="ARBA" id="ARBA00022729"/>
    </source>
</evidence>
<reference evidence="3" key="1">
    <citation type="submission" date="2008-10" db="EMBL/GenBank/DDBJ databases">
        <title>Complete sequence of Desulfovibrio vulgaris str. 'Miyazaki F'.</title>
        <authorList>
            <person name="Lucas S."/>
            <person name="Copeland A."/>
            <person name="Lapidus A."/>
            <person name="Glavina del Rio T."/>
            <person name="Dalin E."/>
            <person name="Tice H."/>
            <person name="Bruce D."/>
            <person name="Goodwin L."/>
            <person name="Pitluck S."/>
            <person name="Sims D."/>
            <person name="Brettin T."/>
            <person name="Detter J.C."/>
            <person name="Han C."/>
            <person name="Larimer F."/>
            <person name="Land M."/>
            <person name="Hauser L."/>
            <person name="Kyrpides N."/>
            <person name="Mikhailova N."/>
            <person name="Hazen T.C."/>
            <person name="Richardson P."/>
        </authorList>
    </citation>
    <scope>NUCLEOTIDE SEQUENCE</scope>
    <source>
        <strain evidence="3">Miyazaki F</strain>
    </source>
</reference>
<evidence type="ECO:0000259" key="2">
    <source>
        <dbReference type="SMART" id="SM00062"/>
    </source>
</evidence>
<dbReference type="EMBL" id="CP001197">
    <property type="protein sequence ID" value="ACL07344.1"/>
    <property type="molecule type" value="Genomic_DNA"/>
</dbReference>
<dbReference type="STRING" id="883.DvMF_0387"/>
<keyword evidence="1" id="KW-0732">Signal</keyword>
<dbReference type="PANTHER" id="PTHR35936">
    <property type="entry name" value="MEMBRANE-BOUND LYTIC MUREIN TRANSGLYCOSYLASE F"/>
    <property type="match status" value="1"/>
</dbReference>
<proteinExistence type="predicted"/>
<dbReference type="PANTHER" id="PTHR35936:SF25">
    <property type="entry name" value="ABC TRANSPORTER SUBSTRATE-BINDING PROTEIN"/>
    <property type="match status" value="1"/>
</dbReference>
<dbReference type="SUPFAM" id="SSF53850">
    <property type="entry name" value="Periplasmic binding protein-like II"/>
    <property type="match status" value="1"/>
</dbReference>
<dbReference type="InterPro" id="IPR001638">
    <property type="entry name" value="Solute-binding_3/MltF_N"/>
</dbReference>
<dbReference type="AlphaFoldDB" id="B8DJM2"/>
<organism evidence="3">
    <name type="scientific">Nitratidesulfovibrio vulgaris (strain DSM 19637 / Miyazaki F)</name>
    <name type="common">Desulfovibrio vulgaris</name>
    <dbReference type="NCBI Taxonomy" id="883"/>
    <lineage>
        <taxon>Bacteria</taxon>
        <taxon>Pseudomonadati</taxon>
        <taxon>Thermodesulfobacteriota</taxon>
        <taxon>Desulfovibrionia</taxon>
        <taxon>Desulfovibrionales</taxon>
        <taxon>Desulfovibrionaceae</taxon>
        <taxon>Nitratidesulfovibrio</taxon>
    </lineage>
</organism>
<name>B8DJM2_NITV9</name>
<feature type="domain" description="Solute-binding protein family 3/N-terminal" evidence="2">
    <location>
        <begin position="30"/>
        <end position="259"/>
    </location>
</feature>
<dbReference type="SMART" id="SM00062">
    <property type="entry name" value="PBPb"/>
    <property type="match status" value="1"/>
</dbReference>
<sequence length="259" mass="29377">MRCVVLLRMKIFFPLILTLFMSEVALCSEAFYVMSEQNAPPYVFVENGKKKGIDYDIITEAARRMGIDVKIDFVPWLRMYKSLESGACDGGSAFFHIKERESFVIYINPPLHHSTYAVFVRSGEEFEYSSPASLYGKRVGVTRGYRLNKEFSEAVTSGKINIEEVDNSSLNIQKMVTGRLDCMVSNRDATLIQLKNAGLSDKIIPLEIPVIEPRGLHLVLSRAGRYAKNREFISRLESVLRAMEDDGTFQNIYSLYGLP</sequence>
<dbReference type="Pfam" id="PF00497">
    <property type="entry name" value="SBP_bac_3"/>
    <property type="match status" value="1"/>
</dbReference>
<protein>
    <submittedName>
        <fullName evidence="3">Extracellular solute-binding protein family 3</fullName>
    </submittedName>
</protein>
<gene>
    <name evidence="3" type="ordered locus">DvMF_0387</name>
</gene>
<dbReference type="Gene3D" id="3.40.190.10">
    <property type="entry name" value="Periplasmic binding protein-like II"/>
    <property type="match status" value="2"/>
</dbReference>
<dbReference type="eggNOG" id="COG0834">
    <property type="taxonomic scope" value="Bacteria"/>
</dbReference>